<name>K9F630_PEND2</name>
<sequence>MVNLMAEPLCVIYPTYLKASNGNTIHRTQITKHSTPHFVYFHFKQAR</sequence>
<proteinExistence type="predicted"/>
<dbReference type="InParanoid" id="K9F630"/>
<dbReference type="HOGENOM" id="CLU_3175549_0_0_1"/>
<dbReference type="AlphaFoldDB" id="K9F630"/>
<protein>
    <submittedName>
        <fullName evidence="1">Uncharacterized protein</fullName>
    </submittedName>
</protein>
<gene>
    <name evidence="1" type="ORF">PDIG_88840</name>
</gene>
<accession>K9F630</accession>
<evidence type="ECO:0000313" key="1">
    <source>
        <dbReference type="EMBL" id="EKV04509.1"/>
    </source>
</evidence>
<comment type="caution">
    <text evidence="1">The sequence shown here is derived from an EMBL/GenBank/DDBJ whole genome shotgun (WGS) entry which is preliminary data.</text>
</comment>
<keyword evidence="2" id="KW-1185">Reference proteome</keyword>
<evidence type="ECO:0000313" key="2">
    <source>
        <dbReference type="Proteomes" id="UP000009882"/>
    </source>
</evidence>
<dbReference type="EMBL" id="AKCT01000327">
    <property type="protein sequence ID" value="EKV04509.1"/>
    <property type="molecule type" value="Genomic_DNA"/>
</dbReference>
<dbReference type="Proteomes" id="UP000009882">
    <property type="component" value="Unassembled WGS sequence"/>
</dbReference>
<reference evidence="2" key="1">
    <citation type="journal article" date="2012" name="BMC Genomics">
        <title>Genome sequence of the necrotrophic fungus Penicillium digitatum, the main postharvest pathogen of citrus.</title>
        <authorList>
            <person name="Marcet-Houben M."/>
            <person name="Ballester A.-R."/>
            <person name="de la Fuente B."/>
            <person name="Harries E."/>
            <person name="Marcos J.F."/>
            <person name="Gonzalez-Candelas L."/>
            <person name="Gabaldon T."/>
        </authorList>
    </citation>
    <scope>NUCLEOTIDE SEQUENCE [LARGE SCALE GENOMIC DNA]</scope>
    <source>
        <strain evidence="2">PHI26 / CECT 20796</strain>
    </source>
</reference>
<organism evidence="1 2">
    <name type="scientific">Penicillium digitatum (strain PHI26 / CECT 20796)</name>
    <name type="common">Green mold</name>
    <dbReference type="NCBI Taxonomy" id="1170229"/>
    <lineage>
        <taxon>Eukaryota</taxon>
        <taxon>Fungi</taxon>
        <taxon>Dikarya</taxon>
        <taxon>Ascomycota</taxon>
        <taxon>Pezizomycotina</taxon>
        <taxon>Eurotiomycetes</taxon>
        <taxon>Eurotiomycetidae</taxon>
        <taxon>Eurotiales</taxon>
        <taxon>Aspergillaceae</taxon>
        <taxon>Penicillium</taxon>
    </lineage>
</organism>